<reference evidence="1" key="1">
    <citation type="submission" date="2015-06" db="EMBL/GenBank/DDBJ databases">
        <authorList>
            <person name="Joergensen T."/>
        </authorList>
    </citation>
    <scope>NUCLEOTIDE SEQUENCE</scope>
    <source>
        <plasmid evidence="1">pRGRH0322</plasmid>
    </source>
</reference>
<dbReference type="AlphaFoldDB" id="A0A0H5PZT8"/>
<protein>
    <submittedName>
        <fullName evidence="1">Uncharacterized protein</fullName>
    </submittedName>
</protein>
<sequence length="68" mass="8387">MPRMSKKRRLEWAFFLNERNRITFNALCRGCTHDCKQSFRAIVVLCPRYYSKRWKARPTDKENQDYVR</sequence>
<evidence type="ECO:0000313" key="1">
    <source>
        <dbReference type="EMBL" id="CRY94685.1"/>
    </source>
</evidence>
<organism evidence="1">
    <name type="scientific">uncultured prokaryote</name>
    <dbReference type="NCBI Taxonomy" id="198431"/>
    <lineage>
        <taxon>unclassified sequences</taxon>
        <taxon>environmental samples</taxon>
    </lineage>
</organism>
<dbReference type="EMBL" id="LN852992">
    <property type="protein sequence ID" value="CRY94685.1"/>
    <property type="molecule type" value="Genomic_DNA"/>
</dbReference>
<reference evidence="1" key="2">
    <citation type="submission" date="2015-07" db="EMBL/GenBank/DDBJ databases">
        <title>Plasmids, circular viruses and viroids from rat gut.</title>
        <authorList>
            <person name="Jorgensen T.J."/>
            <person name="Hansen M.A."/>
            <person name="Xu Z."/>
            <person name="Tabak M.A."/>
            <person name="Sorensen S.J."/>
            <person name="Hansen L.H."/>
        </authorList>
    </citation>
    <scope>NUCLEOTIDE SEQUENCE</scope>
    <source>
        <plasmid evidence="1">pRGRH0322</plasmid>
    </source>
</reference>
<name>A0A0H5PZT8_9ZZZZ</name>
<proteinExistence type="predicted"/>
<geneLocation type="plasmid" evidence="1">
    <name>pRGRH0322</name>
</geneLocation>
<keyword evidence="1" id="KW-0614">Plasmid</keyword>
<accession>A0A0H5PZT8</accession>